<dbReference type="EMBL" id="JAMXLT020000002">
    <property type="protein sequence ID" value="MDW8547552.1"/>
    <property type="molecule type" value="Genomic_DNA"/>
</dbReference>
<feature type="transmembrane region" description="Helical" evidence="1">
    <location>
        <begin position="63"/>
        <end position="84"/>
    </location>
</feature>
<sequence length="146" mass="16586">MKRRSILLFLVCIAVNLLVGNLALLMFPDVYIIYRISISVIITTVYGVVFYKLESNPITKWQLAGISILLSLFGMLVACIFTSVGMRLPMDNIMTAALKGIIPMFIFALFFESPFWIPLAIVNFVCLNYMNKQNRILKPENNELAK</sequence>
<protein>
    <submittedName>
        <fullName evidence="2">Uncharacterized protein</fullName>
    </submittedName>
</protein>
<feature type="transmembrane region" description="Helical" evidence="1">
    <location>
        <begin position="104"/>
        <end position="130"/>
    </location>
</feature>
<keyword evidence="3" id="KW-1185">Reference proteome</keyword>
<gene>
    <name evidence="2" type="ORF">NG800_001430</name>
</gene>
<feature type="transmembrane region" description="Helical" evidence="1">
    <location>
        <begin position="32"/>
        <end position="51"/>
    </location>
</feature>
<name>A0ABU4JD09_9FLAO</name>
<comment type="caution">
    <text evidence="2">The sequence shown here is derived from an EMBL/GenBank/DDBJ whole genome shotgun (WGS) entry which is preliminary data.</text>
</comment>
<evidence type="ECO:0000313" key="2">
    <source>
        <dbReference type="EMBL" id="MDW8547552.1"/>
    </source>
</evidence>
<feature type="transmembrane region" description="Helical" evidence="1">
    <location>
        <begin position="7"/>
        <end position="26"/>
    </location>
</feature>
<evidence type="ECO:0000313" key="3">
    <source>
        <dbReference type="Proteomes" id="UP001204439"/>
    </source>
</evidence>
<dbReference type="Proteomes" id="UP001204439">
    <property type="component" value="Unassembled WGS sequence"/>
</dbReference>
<accession>A0ABU4JD09</accession>
<dbReference type="RefSeq" id="WP_063968841.1">
    <property type="nucleotide sequence ID" value="NZ_JAMXLT020000002.1"/>
</dbReference>
<keyword evidence="1" id="KW-0472">Membrane</keyword>
<reference evidence="2 3" key="1">
    <citation type="submission" date="2023-11" db="EMBL/GenBank/DDBJ databases">
        <title>First isolation, identification, and characterization of non-pathogenic Epilithonimonas ginsengisoli isolated from diseased farmed rainbow trout (Oncorhynchus mykiss) in Chile.</title>
        <authorList>
            <person name="Miranda C.D."/>
            <person name="Irgang R."/>
            <person name="Concha C."/>
            <person name="Rojas R."/>
            <person name="Avendano R."/>
        </authorList>
    </citation>
    <scope>NUCLEOTIDE SEQUENCE [LARGE SCALE GENOMIC DNA]</scope>
    <source>
        <strain evidence="2 3">FP99</strain>
    </source>
</reference>
<evidence type="ECO:0000256" key="1">
    <source>
        <dbReference type="SAM" id="Phobius"/>
    </source>
</evidence>
<organism evidence="2 3">
    <name type="scientific">Epilithonimonas ginsengisoli</name>
    <dbReference type="NCBI Taxonomy" id="1245592"/>
    <lineage>
        <taxon>Bacteria</taxon>
        <taxon>Pseudomonadati</taxon>
        <taxon>Bacteroidota</taxon>
        <taxon>Flavobacteriia</taxon>
        <taxon>Flavobacteriales</taxon>
        <taxon>Weeksellaceae</taxon>
        <taxon>Chryseobacterium group</taxon>
        <taxon>Epilithonimonas</taxon>
    </lineage>
</organism>
<proteinExistence type="predicted"/>
<keyword evidence="1" id="KW-1133">Transmembrane helix</keyword>
<keyword evidence="1" id="KW-0812">Transmembrane</keyword>